<dbReference type="Pfam" id="PF04760">
    <property type="entry name" value="IF2_N"/>
    <property type="match status" value="1"/>
</dbReference>
<dbReference type="Proteomes" id="UP001171945">
    <property type="component" value="Unassembled WGS sequence"/>
</dbReference>
<sequence>MTEVTVRKFAHNVGIPIERLLTQLGDAGMSAKNADDNINDDEKFKLLGHLRRMHGKIPEKSTHTPKRITIQRKTKSEIRVPGSAGRAKTVPVEVRKKRTYVKRGGVDTQRSNNEPERLNAVQGNKKPQQVPATSVAQAKDGGAVETSAKPKRQTEQARTVQHISSKEKATAVKAHGGKEQSSAKKENSQLSQEEKTDKSVLPVDSNGKQSHLDKSKSGVPPVKIRKRQSGAMRDKPAYATQVKIKKRQPTEAAKSDEGARQVSDKNRSSFQANKSDTRTVNRRPTSQTADRRGDNRPSADNRRRDNSR</sequence>
<evidence type="ECO:0000259" key="2">
    <source>
        <dbReference type="Pfam" id="PF04760"/>
    </source>
</evidence>
<accession>A0ABT7VU75</accession>
<feature type="non-terminal residue" evidence="4">
    <location>
        <position position="308"/>
    </location>
</feature>
<name>A0ABT7VU75_9GAMM</name>
<organism evidence="4 5">
    <name type="scientific">Candidatus Marithioploca araucensis</name>
    <dbReference type="NCBI Taxonomy" id="70273"/>
    <lineage>
        <taxon>Bacteria</taxon>
        <taxon>Pseudomonadati</taxon>
        <taxon>Pseudomonadota</taxon>
        <taxon>Gammaproteobacteria</taxon>
        <taxon>Thiotrichales</taxon>
        <taxon>Thiotrichaceae</taxon>
        <taxon>Candidatus Marithioploca</taxon>
    </lineage>
</organism>
<dbReference type="InterPro" id="IPR009061">
    <property type="entry name" value="DNA-bd_dom_put_sf"/>
</dbReference>
<dbReference type="Gene3D" id="3.30.56.50">
    <property type="entry name" value="Putative DNA-binding domain, N-terminal subdomain of bacterial translation initiation factor IF2"/>
    <property type="match status" value="1"/>
</dbReference>
<reference evidence="4" key="1">
    <citation type="submission" date="2023-06" db="EMBL/GenBank/DDBJ databases">
        <title>Uncultivated large filamentous bacteria from sulfidic sediments reveal new species and different genomic features in energy metabolism and defense.</title>
        <authorList>
            <person name="Fonseca A."/>
        </authorList>
    </citation>
    <scope>NUCLEOTIDE SEQUENCE</scope>
    <source>
        <strain evidence="4">HSG4</strain>
    </source>
</reference>
<feature type="compositionally biased region" description="Polar residues" evidence="1">
    <location>
        <begin position="121"/>
        <end position="136"/>
    </location>
</feature>
<proteinExistence type="predicted"/>
<dbReference type="Pfam" id="PF08364">
    <property type="entry name" value="IF2_assoc"/>
    <property type="match status" value="1"/>
</dbReference>
<dbReference type="EMBL" id="JAUCGM010000450">
    <property type="protein sequence ID" value="MDM8563103.1"/>
    <property type="molecule type" value="Genomic_DNA"/>
</dbReference>
<keyword evidence="4" id="KW-0648">Protein biosynthesis</keyword>
<dbReference type="InterPro" id="IPR006847">
    <property type="entry name" value="IF2_N"/>
</dbReference>
<keyword evidence="5" id="KW-1185">Reference proteome</keyword>
<evidence type="ECO:0000256" key="1">
    <source>
        <dbReference type="SAM" id="MobiDB-lite"/>
    </source>
</evidence>
<feature type="compositionally biased region" description="Basic and acidic residues" evidence="1">
    <location>
        <begin position="164"/>
        <end position="198"/>
    </location>
</feature>
<comment type="caution">
    <text evidence="4">The sequence shown here is derived from an EMBL/GenBank/DDBJ whole genome shotgun (WGS) entry which is preliminary data.</text>
</comment>
<feature type="region of interest" description="Disordered" evidence="1">
    <location>
        <begin position="94"/>
        <end position="308"/>
    </location>
</feature>
<dbReference type="GO" id="GO:0003743">
    <property type="term" value="F:translation initiation factor activity"/>
    <property type="evidence" value="ECO:0007669"/>
    <property type="project" value="UniProtKB-KW"/>
</dbReference>
<feature type="compositionally biased region" description="Basic and acidic residues" evidence="1">
    <location>
        <begin position="289"/>
        <end position="308"/>
    </location>
</feature>
<feature type="domain" description="Translation initiation factor IF-2 N-terminal" evidence="2">
    <location>
        <begin position="1"/>
        <end position="51"/>
    </location>
</feature>
<dbReference type="InterPro" id="IPR013575">
    <property type="entry name" value="IF2_assoc_dom_bac"/>
</dbReference>
<evidence type="ECO:0000313" key="4">
    <source>
        <dbReference type="EMBL" id="MDM8563103.1"/>
    </source>
</evidence>
<feature type="compositionally biased region" description="Basic and acidic residues" evidence="1">
    <location>
        <begin position="253"/>
        <end position="267"/>
    </location>
</feature>
<gene>
    <name evidence="4" type="ORF">QUF54_07100</name>
</gene>
<evidence type="ECO:0000259" key="3">
    <source>
        <dbReference type="Pfam" id="PF08364"/>
    </source>
</evidence>
<keyword evidence="4" id="KW-0396">Initiation factor</keyword>
<evidence type="ECO:0000313" key="5">
    <source>
        <dbReference type="Proteomes" id="UP001171945"/>
    </source>
</evidence>
<protein>
    <submittedName>
        <fullName evidence="4">Translation initiation factor IF-2 associated domain-containing protein</fullName>
    </submittedName>
</protein>
<dbReference type="SUPFAM" id="SSF46955">
    <property type="entry name" value="Putative DNA-binding domain"/>
    <property type="match status" value="1"/>
</dbReference>
<feature type="domain" description="Initiation factor 2 associated" evidence="3">
    <location>
        <begin position="65"/>
        <end position="103"/>
    </location>
</feature>